<evidence type="ECO:0000256" key="3">
    <source>
        <dbReference type="PIRNR" id="PIRNR029218"/>
    </source>
</evidence>
<dbReference type="PIRSF" id="PIRSF029218">
    <property type="entry name" value="ParE"/>
    <property type="match status" value="1"/>
</dbReference>
<reference evidence="4 5" key="1">
    <citation type="submission" date="2020-02" db="EMBL/GenBank/DDBJ databases">
        <authorList>
            <person name="Zheng R.K."/>
            <person name="Sun C.M."/>
        </authorList>
    </citation>
    <scope>NUCLEOTIDE SEQUENCE [LARGE SCALE GENOMIC DNA]</scope>
    <source>
        <strain evidence="5">zrk23</strain>
    </source>
</reference>
<comment type="similarity">
    <text evidence="1 3">Belongs to the RelE toxin family.</text>
</comment>
<organism evidence="4 5">
    <name type="scientific">Stakelama tenebrarum</name>
    <dbReference type="NCBI Taxonomy" id="2711215"/>
    <lineage>
        <taxon>Bacteria</taxon>
        <taxon>Pseudomonadati</taxon>
        <taxon>Pseudomonadota</taxon>
        <taxon>Alphaproteobacteria</taxon>
        <taxon>Sphingomonadales</taxon>
        <taxon>Sphingomonadaceae</taxon>
        <taxon>Stakelama</taxon>
    </lineage>
</organism>
<proteinExistence type="inferred from homology"/>
<keyword evidence="5" id="KW-1185">Reference proteome</keyword>
<dbReference type="PANTHER" id="PTHR33755">
    <property type="entry name" value="TOXIN PARE1-RELATED"/>
    <property type="match status" value="1"/>
</dbReference>
<dbReference type="KEGG" id="spzr:G5C33_06425"/>
<dbReference type="Pfam" id="PF05016">
    <property type="entry name" value="ParE_toxin"/>
    <property type="match status" value="1"/>
</dbReference>
<name>A0A6G6Y3R9_9SPHN</name>
<dbReference type="EMBL" id="CP049109">
    <property type="protein sequence ID" value="QIG79457.1"/>
    <property type="molecule type" value="Genomic_DNA"/>
</dbReference>
<dbReference type="AlphaFoldDB" id="A0A6G6Y3R9"/>
<dbReference type="Gene3D" id="3.30.2310.20">
    <property type="entry name" value="RelE-like"/>
    <property type="match status" value="1"/>
</dbReference>
<dbReference type="InterPro" id="IPR028344">
    <property type="entry name" value="ParE1/4"/>
</dbReference>
<evidence type="ECO:0000313" key="5">
    <source>
        <dbReference type="Proteomes" id="UP000501568"/>
    </source>
</evidence>
<protein>
    <recommendedName>
        <fullName evidence="3">Toxin</fullName>
    </recommendedName>
</protein>
<dbReference type="InterPro" id="IPR007712">
    <property type="entry name" value="RelE/ParE_toxin"/>
</dbReference>
<dbReference type="InterPro" id="IPR051803">
    <property type="entry name" value="TA_system_RelE-like_toxin"/>
</dbReference>
<dbReference type="Proteomes" id="UP000501568">
    <property type="component" value="Chromosome"/>
</dbReference>
<keyword evidence="2" id="KW-1277">Toxin-antitoxin system</keyword>
<evidence type="ECO:0000256" key="1">
    <source>
        <dbReference type="ARBA" id="ARBA00006226"/>
    </source>
</evidence>
<evidence type="ECO:0000256" key="2">
    <source>
        <dbReference type="ARBA" id="ARBA00022649"/>
    </source>
</evidence>
<accession>A0A6G6Y3R9</accession>
<dbReference type="InterPro" id="IPR035093">
    <property type="entry name" value="RelE/ParE_toxin_dom_sf"/>
</dbReference>
<gene>
    <name evidence="4" type="ORF">G5C33_06425</name>
</gene>
<evidence type="ECO:0000313" key="4">
    <source>
        <dbReference type="EMBL" id="QIG79457.1"/>
    </source>
</evidence>
<sequence length="99" mass="11264">MSGYRLSKAAADDLARIAEYTVETFGPAQALAYRDSLISTFEFLAENPRAARLRNELTPPVRMHPHKPHLIIYSVEDDAILIVRIRHGREDWISEASDE</sequence>
<dbReference type="RefSeq" id="WP_165326457.1">
    <property type="nucleotide sequence ID" value="NZ_CP049109.1"/>
</dbReference>